<dbReference type="RefSeq" id="WP_238691377.1">
    <property type="nucleotide sequence ID" value="NZ_BGZJ01000001.1"/>
</dbReference>
<dbReference type="SMART" id="SM00448">
    <property type="entry name" value="REC"/>
    <property type="match status" value="1"/>
</dbReference>
<feature type="domain" description="HTH luxR-type" evidence="4">
    <location>
        <begin position="157"/>
        <end position="222"/>
    </location>
</feature>
<dbReference type="InterPro" id="IPR000792">
    <property type="entry name" value="Tscrpt_reg_LuxR_C"/>
</dbReference>
<feature type="domain" description="Response regulatory" evidence="5">
    <location>
        <begin position="9"/>
        <end position="127"/>
    </location>
</feature>
<dbReference type="PRINTS" id="PR00038">
    <property type="entry name" value="HTHLUXR"/>
</dbReference>
<dbReference type="PROSITE" id="PS50110">
    <property type="entry name" value="RESPONSE_REGULATORY"/>
    <property type="match status" value="1"/>
</dbReference>
<organism evidence="6 7">
    <name type="scientific">Mesosutterella multiformis</name>
    <dbReference type="NCBI Taxonomy" id="2259133"/>
    <lineage>
        <taxon>Bacteria</taxon>
        <taxon>Pseudomonadati</taxon>
        <taxon>Pseudomonadota</taxon>
        <taxon>Betaproteobacteria</taxon>
        <taxon>Burkholderiales</taxon>
        <taxon>Sutterellaceae</taxon>
        <taxon>Mesosutterella</taxon>
    </lineage>
</organism>
<proteinExistence type="predicted"/>
<evidence type="ECO:0000259" key="5">
    <source>
        <dbReference type="PROSITE" id="PS50110"/>
    </source>
</evidence>
<dbReference type="AlphaFoldDB" id="A0A388SE71"/>
<evidence type="ECO:0000259" key="4">
    <source>
        <dbReference type="PROSITE" id="PS50043"/>
    </source>
</evidence>
<dbReference type="GO" id="GO:0000160">
    <property type="term" value="P:phosphorelay signal transduction system"/>
    <property type="evidence" value="ECO:0007669"/>
    <property type="project" value="InterPro"/>
</dbReference>
<name>A0A388SE71_9BURK</name>
<dbReference type="PROSITE" id="PS50043">
    <property type="entry name" value="HTH_LUXR_2"/>
    <property type="match status" value="1"/>
</dbReference>
<keyword evidence="1 3" id="KW-0597">Phosphoprotein</keyword>
<keyword evidence="2 6" id="KW-0238">DNA-binding</keyword>
<dbReference type="SUPFAM" id="SSF46894">
    <property type="entry name" value="C-terminal effector domain of the bipartite response regulators"/>
    <property type="match status" value="1"/>
</dbReference>
<evidence type="ECO:0000313" key="6">
    <source>
        <dbReference type="EMBL" id="GBO93751.1"/>
    </source>
</evidence>
<reference evidence="6 7" key="1">
    <citation type="journal article" date="2018" name="Int. J. Syst. Evol. Microbiol.">
        <title>Mesosutterella multiformis gen. nov., sp. nov., a member of the family Sutterellaceae and Sutterella megalosphaeroides sp. nov., isolated from human faeces.</title>
        <authorList>
            <person name="Sakamoto M."/>
            <person name="Ikeyama N."/>
            <person name="Kunihiro T."/>
            <person name="Iino T."/>
            <person name="Yuki M."/>
            <person name="Ohkuma M."/>
        </authorList>
    </citation>
    <scope>NUCLEOTIDE SEQUENCE [LARGE SCALE GENOMIC DNA]</scope>
    <source>
        <strain evidence="6 7">4NBBH2</strain>
    </source>
</reference>
<comment type="caution">
    <text evidence="6">The sequence shown here is derived from an EMBL/GenBank/DDBJ whole genome shotgun (WGS) entry which is preliminary data.</text>
</comment>
<dbReference type="InterPro" id="IPR001789">
    <property type="entry name" value="Sig_transdc_resp-reg_receiver"/>
</dbReference>
<accession>A0A388SE71</accession>
<evidence type="ECO:0000256" key="3">
    <source>
        <dbReference type="PROSITE-ProRule" id="PRU00169"/>
    </source>
</evidence>
<dbReference type="GO" id="GO:0006355">
    <property type="term" value="P:regulation of DNA-templated transcription"/>
    <property type="evidence" value="ECO:0007669"/>
    <property type="project" value="InterPro"/>
</dbReference>
<dbReference type="Pfam" id="PF00196">
    <property type="entry name" value="GerE"/>
    <property type="match status" value="1"/>
</dbReference>
<dbReference type="PANTHER" id="PTHR45566:SF1">
    <property type="entry name" value="HTH-TYPE TRANSCRIPTIONAL REGULATOR YHJB-RELATED"/>
    <property type="match status" value="1"/>
</dbReference>
<dbReference type="GO" id="GO:0003677">
    <property type="term" value="F:DNA binding"/>
    <property type="evidence" value="ECO:0007669"/>
    <property type="project" value="UniProtKB-KW"/>
</dbReference>
<dbReference type="InterPro" id="IPR011006">
    <property type="entry name" value="CheY-like_superfamily"/>
</dbReference>
<evidence type="ECO:0000256" key="1">
    <source>
        <dbReference type="ARBA" id="ARBA00022553"/>
    </source>
</evidence>
<feature type="modified residue" description="4-aspartylphosphate" evidence="3">
    <location>
        <position position="62"/>
    </location>
</feature>
<dbReference type="SMART" id="SM00421">
    <property type="entry name" value="HTH_LUXR"/>
    <property type="match status" value="1"/>
</dbReference>
<dbReference type="CDD" id="cd17535">
    <property type="entry name" value="REC_NarL-like"/>
    <property type="match status" value="1"/>
</dbReference>
<evidence type="ECO:0000313" key="7">
    <source>
        <dbReference type="Proteomes" id="UP000266091"/>
    </source>
</evidence>
<dbReference type="CDD" id="cd06170">
    <property type="entry name" value="LuxR_C_like"/>
    <property type="match status" value="1"/>
</dbReference>
<dbReference type="Pfam" id="PF00072">
    <property type="entry name" value="Response_reg"/>
    <property type="match status" value="1"/>
</dbReference>
<dbReference type="Gene3D" id="3.40.50.2300">
    <property type="match status" value="1"/>
</dbReference>
<dbReference type="InterPro" id="IPR051015">
    <property type="entry name" value="EvgA-like"/>
</dbReference>
<evidence type="ECO:0000256" key="2">
    <source>
        <dbReference type="ARBA" id="ARBA00023125"/>
    </source>
</evidence>
<sequence length="227" mass="24458">MSDASDKLCFLVVDDQPLITGALSMLLTSENPDSEVFTANSVDDARKLVHSHAPEADLLILDLSMPGVVGTSLLEEFVREEPSLKILVLSGVTDRESVMNTLSLGAAGFVPKTLDTDLLLTAIHFVLKGGVYLPSKIIEESQRRGFFAEAGEGIAGRMASAPTLPPRQMDVLRELAKGNPIKRICTNLSLSEGTVKTHVSAIYRAFGARNRTEALIAAHRAGYKINL</sequence>
<dbReference type="InterPro" id="IPR016032">
    <property type="entry name" value="Sig_transdc_resp-reg_C-effctor"/>
</dbReference>
<dbReference type="SUPFAM" id="SSF52172">
    <property type="entry name" value="CheY-like"/>
    <property type="match status" value="1"/>
</dbReference>
<dbReference type="EMBL" id="BGZJ01000001">
    <property type="protein sequence ID" value="GBO93751.1"/>
    <property type="molecule type" value="Genomic_DNA"/>
</dbReference>
<dbReference type="PANTHER" id="PTHR45566">
    <property type="entry name" value="HTH-TYPE TRANSCRIPTIONAL REGULATOR YHJB-RELATED"/>
    <property type="match status" value="1"/>
</dbReference>
<protein>
    <submittedName>
        <fullName evidence="6">DNA-binding response regulator</fullName>
    </submittedName>
</protein>
<dbReference type="InterPro" id="IPR058245">
    <property type="entry name" value="NreC/VraR/RcsB-like_REC"/>
</dbReference>
<gene>
    <name evidence="6" type="ORF">MESMUL_11050</name>
</gene>
<keyword evidence="7" id="KW-1185">Reference proteome</keyword>
<dbReference type="Proteomes" id="UP000266091">
    <property type="component" value="Unassembled WGS sequence"/>
</dbReference>